<organism evidence="3 4">
    <name type="scientific">Phlyctema vagabunda</name>
    <dbReference type="NCBI Taxonomy" id="108571"/>
    <lineage>
        <taxon>Eukaryota</taxon>
        <taxon>Fungi</taxon>
        <taxon>Dikarya</taxon>
        <taxon>Ascomycota</taxon>
        <taxon>Pezizomycotina</taxon>
        <taxon>Leotiomycetes</taxon>
        <taxon>Helotiales</taxon>
        <taxon>Dermateaceae</taxon>
        <taxon>Phlyctema</taxon>
    </lineage>
</organism>
<reference evidence="3 4" key="1">
    <citation type="submission" date="2024-06" db="EMBL/GenBank/DDBJ databases">
        <title>Complete genome of Phlyctema vagabunda strain 19-DSS-EL-015.</title>
        <authorList>
            <person name="Fiorenzani C."/>
        </authorList>
    </citation>
    <scope>NUCLEOTIDE SEQUENCE [LARGE SCALE GENOMIC DNA]</scope>
    <source>
        <strain evidence="3 4">19-DSS-EL-015</strain>
    </source>
</reference>
<comment type="caution">
    <text evidence="3">The sequence shown here is derived from an EMBL/GenBank/DDBJ whole genome shotgun (WGS) entry which is preliminary data.</text>
</comment>
<protein>
    <submittedName>
        <fullName evidence="3">Lipase esterase</fullName>
    </submittedName>
</protein>
<keyword evidence="1" id="KW-0378">Hydrolase</keyword>
<gene>
    <name evidence="3" type="ORF">PVAG01_05246</name>
</gene>
<dbReference type="Pfam" id="PF07859">
    <property type="entry name" value="Abhydrolase_3"/>
    <property type="match status" value="1"/>
</dbReference>
<dbReference type="EMBL" id="JBFCZG010000004">
    <property type="protein sequence ID" value="KAL3423499.1"/>
    <property type="molecule type" value="Genomic_DNA"/>
</dbReference>
<proteinExistence type="predicted"/>
<accession>A0ABR4PJH1</accession>
<dbReference type="Proteomes" id="UP001629113">
    <property type="component" value="Unassembled WGS sequence"/>
</dbReference>
<dbReference type="InterPro" id="IPR013094">
    <property type="entry name" value="AB_hydrolase_3"/>
</dbReference>
<dbReference type="InterPro" id="IPR050300">
    <property type="entry name" value="GDXG_lipolytic_enzyme"/>
</dbReference>
<evidence type="ECO:0000259" key="2">
    <source>
        <dbReference type="Pfam" id="PF07859"/>
    </source>
</evidence>
<name>A0ABR4PJH1_9HELO</name>
<dbReference type="SUPFAM" id="SSF53474">
    <property type="entry name" value="alpha/beta-Hydrolases"/>
    <property type="match status" value="1"/>
</dbReference>
<keyword evidence="4" id="KW-1185">Reference proteome</keyword>
<evidence type="ECO:0000256" key="1">
    <source>
        <dbReference type="ARBA" id="ARBA00022801"/>
    </source>
</evidence>
<feature type="domain" description="Alpha/beta hydrolase fold-3" evidence="2">
    <location>
        <begin position="4"/>
        <end position="211"/>
    </location>
</feature>
<dbReference type="Gene3D" id="3.40.50.1820">
    <property type="entry name" value="alpha/beta hydrolase"/>
    <property type="match status" value="1"/>
</dbReference>
<evidence type="ECO:0000313" key="3">
    <source>
        <dbReference type="EMBL" id="KAL3423499.1"/>
    </source>
</evidence>
<dbReference type="PANTHER" id="PTHR48081">
    <property type="entry name" value="AB HYDROLASE SUPERFAMILY PROTEIN C4A8.06C"/>
    <property type="match status" value="1"/>
</dbReference>
<sequence length="245" mass="27124">MYRMHGGGWVVGRHEVDGAENVYAAVNRGIIVASVDYRKAPEHPFPQALDDSYDGLLWCKRNAKLLGINPEKIVLSGSSAGANLAAALALEARDNSISGIRAQVLHFPSVCHPKFFPSDQYEFGSYVQNYSNCVLGTLRMETFLDAYMPNPHPDHRFSPLLAESLTDLPPTLIQCAGADILRDDAYAFAEALKAEDVEVEIHCYPGLPHCFPAILTTASETSQFYERYCEFLEMYKCGPGEKITI</sequence>
<evidence type="ECO:0000313" key="4">
    <source>
        <dbReference type="Proteomes" id="UP001629113"/>
    </source>
</evidence>
<dbReference type="PANTHER" id="PTHR48081:SF8">
    <property type="entry name" value="ALPHA_BETA HYDROLASE FOLD-3 DOMAIN-CONTAINING PROTEIN-RELATED"/>
    <property type="match status" value="1"/>
</dbReference>
<dbReference type="InterPro" id="IPR029058">
    <property type="entry name" value="AB_hydrolase_fold"/>
</dbReference>